<evidence type="ECO:0000256" key="2">
    <source>
        <dbReference type="SAM" id="MobiDB-lite"/>
    </source>
</evidence>
<organism evidence="4 5">
    <name type="scientific">Folsomia candida</name>
    <name type="common">Springtail</name>
    <dbReference type="NCBI Taxonomy" id="158441"/>
    <lineage>
        <taxon>Eukaryota</taxon>
        <taxon>Metazoa</taxon>
        <taxon>Ecdysozoa</taxon>
        <taxon>Arthropoda</taxon>
        <taxon>Hexapoda</taxon>
        <taxon>Collembola</taxon>
        <taxon>Entomobryomorpha</taxon>
        <taxon>Isotomoidea</taxon>
        <taxon>Isotomidae</taxon>
        <taxon>Proisotominae</taxon>
        <taxon>Folsomia</taxon>
    </lineage>
</organism>
<protein>
    <recommendedName>
        <fullName evidence="3">Cwf19-like protein C-terminal domain-containing protein</fullName>
    </recommendedName>
</protein>
<feature type="compositionally biased region" description="Basic and acidic residues" evidence="2">
    <location>
        <begin position="111"/>
        <end position="123"/>
    </location>
</feature>
<dbReference type="PANTHER" id="PTHR12072:SF5">
    <property type="entry name" value="CWF19-LIKE PROTEIN 2"/>
    <property type="match status" value="1"/>
</dbReference>
<evidence type="ECO:0000313" key="5">
    <source>
        <dbReference type="Proteomes" id="UP000198287"/>
    </source>
</evidence>
<keyword evidence="5" id="KW-1185">Reference proteome</keyword>
<feature type="domain" description="Cwf19-like protein C-terminal" evidence="3">
    <location>
        <begin position="10"/>
        <end position="105"/>
    </location>
</feature>
<dbReference type="STRING" id="158441.A0A226DLT1"/>
<comment type="similarity">
    <text evidence="1">Belongs to the CWF19 family.</text>
</comment>
<dbReference type="GO" id="GO:0071014">
    <property type="term" value="C:post-mRNA release spliceosomal complex"/>
    <property type="evidence" value="ECO:0007669"/>
    <property type="project" value="TreeGrafter"/>
</dbReference>
<dbReference type="GO" id="GO:0000398">
    <property type="term" value="P:mRNA splicing, via spliceosome"/>
    <property type="evidence" value="ECO:0007669"/>
    <property type="project" value="TreeGrafter"/>
</dbReference>
<dbReference type="Pfam" id="PF04676">
    <property type="entry name" value="CwfJ_C_2"/>
    <property type="match status" value="1"/>
</dbReference>
<evidence type="ECO:0000313" key="4">
    <source>
        <dbReference type="EMBL" id="OXA45176.1"/>
    </source>
</evidence>
<comment type="caution">
    <text evidence="4">The sequence shown here is derived from an EMBL/GenBank/DDBJ whole genome shotgun (WGS) entry which is preliminary data.</text>
</comment>
<feature type="region of interest" description="Disordered" evidence="2">
    <location>
        <begin position="111"/>
        <end position="140"/>
    </location>
</feature>
<evidence type="ECO:0000259" key="3">
    <source>
        <dbReference type="Pfam" id="PF04676"/>
    </source>
</evidence>
<accession>A0A226DLT1</accession>
<dbReference type="OrthoDB" id="2113965at2759"/>
<dbReference type="AlphaFoldDB" id="A0A226DLT1"/>
<proteinExistence type="inferred from homology"/>
<dbReference type="EMBL" id="LNIX01000018">
    <property type="protein sequence ID" value="OXA45176.1"/>
    <property type="molecule type" value="Genomic_DNA"/>
</dbReference>
<dbReference type="PANTHER" id="PTHR12072">
    <property type="entry name" value="CWF19, CELL CYCLE CONTROL PROTEIN"/>
    <property type="match status" value="1"/>
</dbReference>
<sequence length="193" mass="21398">MKAIQECETEWSQNKKVVDLKHRDIRKAVPKGLPYFSVEFGDDSCGFAHVIEDEKYFPVNFAQEFIGGMLELDHQLWRKQKKDDLNTQRTKLMNFLKVWAPFDLTREELQGSGGREWRSPDVKRQKKASICGGSGHPGQGSMIVGGQGVGGGGVGGLSPPQSPPPVPHVLSSQFSSFEYSDPMMMLGKCRIGA</sequence>
<dbReference type="Proteomes" id="UP000198287">
    <property type="component" value="Unassembled WGS sequence"/>
</dbReference>
<evidence type="ECO:0000256" key="1">
    <source>
        <dbReference type="ARBA" id="ARBA00006795"/>
    </source>
</evidence>
<dbReference type="InterPro" id="IPR006767">
    <property type="entry name" value="Cwf19-like_C_dom-2"/>
</dbReference>
<dbReference type="InterPro" id="IPR040194">
    <property type="entry name" value="Cwf19-like"/>
</dbReference>
<name>A0A226DLT1_FOLCA</name>
<reference evidence="4 5" key="1">
    <citation type="submission" date="2015-12" db="EMBL/GenBank/DDBJ databases">
        <title>The genome of Folsomia candida.</title>
        <authorList>
            <person name="Faddeeva A."/>
            <person name="Derks M.F."/>
            <person name="Anvar Y."/>
            <person name="Smit S."/>
            <person name="Van Straalen N."/>
            <person name="Roelofs D."/>
        </authorList>
    </citation>
    <scope>NUCLEOTIDE SEQUENCE [LARGE SCALE GENOMIC DNA]</scope>
    <source>
        <strain evidence="4 5">VU population</strain>
        <tissue evidence="4">Whole body</tissue>
    </source>
</reference>
<gene>
    <name evidence="4" type="ORF">Fcan01_19975</name>
</gene>